<feature type="region of interest" description="Disordered" evidence="1">
    <location>
        <begin position="1"/>
        <end position="39"/>
    </location>
</feature>
<reference evidence="3 4" key="1">
    <citation type="journal article" date="2016" name="Int. J. Syst. Evol. Microbiol.">
        <title>Acidipila dinghuensis sp. nov., an acidobacterium isolated from forest soil.</title>
        <authorList>
            <person name="Jiang Y.W."/>
            <person name="Wang J."/>
            <person name="Chen M.H."/>
            <person name="Lv Y.Y."/>
            <person name="Qiu L.H."/>
        </authorList>
    </citation>
    <scope>NUCLEOTIDE SEQUENCE [LARGE SCALE GENOMIC DNA]</scope>
    <source>
        <strain evidence="3 4">DHOF10</strain>
    </source>
</reference>
<evidence type="ECO:0000313" key="3">
    <source>
        <dbReference type="EMBL" id="RXS95143.1"/>
    </source>
</evidence>
<comment type="caution">
    <text evidence="3">The sequence shown here is derived from an EMBL/GenBank/DDBJ whole genome shotgun (WGS) entry which is preliminary data.</text>
</comment>
<dbReference type="AlphaFoldDB" id="A0A4Q1SDG6"/>
<sequence length="134" mass="14036">MGRASGRQKKAETSSSSGASSPETPVEVQAPMLAETPVKVLEPKPSLRLSAYGSTEELHTQVLDLAGNSDLDVDLSEMTNLDASALQVLLALAGEQAARGLQLQMRNVSPALGQWLESTGAAQHLPASAQEERG</sequence>
<organism evidence="3 4">
    <name type="scientific">Silvibacterium dinghuense</name>
    <dbReference type="NCBI Taxonomy" id="1560006"/>
    <lineage>
        <taxon>Bacteria</taxon>
        <taxon>Pseudomonadati</taxon>
        <taxon>Acidobacteriota</taxon>
        <taxon>Terriglobia</taxon>
        <taxon>Terriglobales</taxon>
        <taxon>Acidobacteriaceae</taxon>
        <taxon>Silvibacterium</taxon>
    </lineage>
</organism>
<proteinExistence type="predicted"/>
<evidence type="ECO:0000256" key="1">
    <source>
        <dbReference type="SAM" id="MobiDB-lite"/>
    </source>
</evidence>
<dbReference type="Gene3D" id="3.30.750.24">
    <property type="entry name" value="STAS domain"/>
    <property type="match status" value="1"/>
</dbReference>
<dbReference type="Pfam" id="PF13466">
    <property type="entry name" value="STAS_2"/>
    <property type="match status" value="1"/>
</dbReference>
<dbReference type="RefSeq" id="WP_129208311.1">
    <property type="nucleotide sequence ID" value="NZ_BMGU01000003.1"/>
</dbReference>
<evidence type="ECO:0000313" key="4">
    <source>
        <dbReference type="Proteomes" id="UP000290253"/>
    </source>
</evidence>
<dbReference type="PROSITE" id="PS50801">
    <property type="entry name" value="STAS"/>
    <property type="match status" value="1"/>
</dbReference>
<feature type="compositionally biased region" description="Low complexity" evidence="1">
    <location>
        <begin position="13"/>
        <end position="25"/>
    </location>
</feature>
<gene>
    <name evidence="3" type="ORF">ESZ00_11065</name>
</gene>
<accession>A0A4Q1SDG6</accession>
<dbReference type="Proteomes" id="UP000290253">
    <property type="component" value="Unassembled WGS sequence"/>
</dbReference>
<dbReference type="InterPro" id="IPR002645">
    <property type="entry name" value="STAS_dom"/>
</dbReference>
<dbReference type="EMBL" id="SDMK01000002">
    <property type="protein sequence ID" value="RXS95143.1"/>
    <property type="molecule type" value="Genomic_DNA"/>
</dbReference>
<dbReference type="InterPro" id="IPR058548">
    <property type="entry name" value="MlaB-like_STAS"/>
</dbReference>
<evidence type="ECO:0000259" key="2">
    <source>
        <dbReference type="PROSITE" id="PS50801"/>
    </source>
</evidence>
<dbReference type="CDD" id="cd07043">
    <property type="entry name" value="STAS_anti-anti-sigma_factors"/>
    <property type="match status" value="1"/>
</dbReference>
<dbReference type="InterPro" id="IPR036513">
    <property type="entry name" value="STAS_dom_sf"/>
</dbReference>
<feature type="domain" description="STAS" evidence="2">
    <location>
        <begin position="52"/>
        <end position="134"/>
    </location>
</feature>
<protein>
    <submittedName>
        <fullName evidence="3">Anti-sigma factor antagonist</fullName>
    </submittedName>
</protein>
<keyword evidence="4" id="KW-1185">Reference proteome</keyword>
<name>A0A4Q1SDG6_9BACT</name>
<dbReference type="SUPFAM" id="SSF52091">
    <property type="entry name" value="SpoIIaa-like"/>
    <property type="match status" value="1"/>
</dbReference>